<accession>A0A0D2PEE0</accession>
<reference evidence="2" key="1">
    <citation type="submission" date="2014-04" db="EMBL/GenBank/DDBJ databases">
        <title>Evolutionary Origins and Diversification of the Mycorrhizal Mutualists.</title>
        <authorList>
            <consortium name="DOE Joint Genome Institute"/>
            <consortium name="Mycorrhizal Genomics Consortium"/>
            <person name="Kohler A."/>
            <person name="Kuo A."/>
            <person name="Nagy L.G."/>
            <person name="Floudas D."/>
            <person name="Copeland A."/>
            <person name="Barry K.W."/>
            <person name="Cichocki N."/>
            <person name="Veneault-Fourrey C."/>
            <person name="LaButti K."/>
            <person name="Lindquist E.A."/>
            <person name="Lipzen A."/>
            <person name="Lundell T."/>
            <person name="Morin E."/>
            <person name="Murat C."/>
            <person name="Riley R."/>
            <person name="Ohm R."/>
            <person name="Sun H."/>
            <person name="Tunlid A."/>
            <person name="Henrissat B."/>
            <person name="Grigoriev I.V."/>
            <person name="Hibbett D.S."/>
            <person name="Martin F."/>
        </authorList>
    </citation>
    <scope>NUCLEOTIDE SEQUENCE [LARGE SCALE GENOMIC DNA]</scope>
    <source>
        <strain evidence="2">FD-334 SS-4</strain>
    </source>
</reference>
<keyword evidence="2" id="KW-1185">Reference proteome</keyword>
<dbReference type="AlphaFoldDB" id="A0A0D2PEE0"/>
<evidence type="ECO:0000313" key="1">
    <source>
        <dbReference type="EMBL" id="KJA29134.1"/>
    </source>
</evidence>
<gene>
    <name evidence="1" type="ORF">HYPSUDRAFT_491520</name>
</gene>
<organism evidence="1 2">
    <name type="scientific">Hypholoma sublateritium (strain FD-334 SS-4)</name>
    <dbReference type="NCBI Taxonomy" id="945553"/>
    <lineage>
        <taxon>Eukaryota</taxon>
        <taxon>Fungi</taxon>
        <taxon>Dikarya</taxon>
        <taxon>Basidiomycota</taxon>
        <taxon>Agaricomycotina</taxon>
        <taxon>Agaricomycetes</taxon>
        <taxon>Agaricomycetidae</taxon>
        <taxon>Agaricales</taxon>
        <taxon>Agaricineae</taxon>
        <taxon>Strophariaceae</taxon>
        <taxon>Hypholoma</taxon>
    </lineage>
</organism>
<dbReference type="Proteomes" id="UP000054270">
    <property type="component" value="Unassembled WGS sequence"/>
</dbReference>
<proteinExistence type="predicted"/>
<protein>
    <submittedName>
        <fullName evidence="1">Uncharacterized protein</fullName>
    </submittedName>
</protein>
<dbReference type="EMBL" id="KN817519">
    <property type="protein sequence ID" value="KJA29134.1"/>
    <property type="molecule type" value="Genomic_DNA"/>
</dbReference>
<evidence type="ECO:0000313" key="2">
    <source>
        <dbReference type="Proteomes" id="UP000054270"/>
    </source>
</evidence>
<name>A0A0D2PEE0_HYPSF</name>
<dbReference type="OrthoDB" id="3362817at2759"/>
<sequence length="231" mass="26359">MESLAPLKFSEILFPDSRSRQTLAAHLKFLRERKLLPPMIGQHSADDIIQWTQKSPELCTFSYSIPTSMFTYSVNKKQHLRKLVYVEQTNPTKVLQLETAHTPESTEGDTVTDSMVLDTRCYISEKFSNNILLPHRPTDMQISVARVHDIPIPDLPYELSSFIAATSDERICRELKTIILDGKSINIVTETSTDEDIDQHQTVCKIVCEDHSSSQSWREFLNSCDKIATLN</sequence>